<keyword evidence="8" id="KW-1185">Reference proteome</keyword>
<accession>A0A1H7HJE9</accession>
<evidence type="ECO:0000313" key="7">
    <source>
        <dbReference type="EMBL" id="SEK48375.1"/>
    </source>
</evidence>
<dbReference type="SUPFAM" id="SSF55469">
    <property type="entry name" value="FMN-dependent nitroreductase-like"/>
    <property type="match status" value="1"/>
</dbReference>
<evidence type="ECO:0000256" key="2">
    <source>
        <dbReference type="ARBA" id="ARBA00007118"/>
    </source>
</evidence>
<evidence type="ECO:0000256" key="1">
    <source>
        <dbReference type="ARBA" id="ARBA00001917"/>
    </source>
</evidence>
<dbReference type="AlphaFoldDB" id="A0A1H7HJE9"/>
<keyword evidence="5" id="KW-0560">Oxidoreductase</keyword>
<feature type="domain" description="Nitroreductase" evidence="6">
    <location>
        <begin position="66"/>
        <end position="153"/>
    </location>
</feature>
<evidence type="ECO:0000256" key="5">
    <source>
        <dbReference type="ARBA" id="ARBA00023002"/>
    </source>
</evidence>
<reference evidence="8" key="1">
    <citation type="submission" date="2016-10" db="EMBL/GenBank/DDBJ databases">
        <authorList>
            <person name="Varghese N."/>
            <person name="Submissions S."/>
        </authorList>
    </citation>
    <scope>NUCLEOTIDE SEQUENCE [LARGE SCALE GENOMIC DNA]</scope>
    <source>
        <strain evidence="8">DSM 241</strain>
    </source>
</reference>
<evidence type="ECO:0000256" key="3">
    <source>
        <dbReference type="ARBA" id="ARBA00022630"/>
    </source>
</evidence>
<name>A0A1H7HJE9_9GAMM</name>
<protein>
    <submittedName>
        <fullName evidence="7">Nitroreductase</fullName>
    </submittedName>
</protein>
<evidence type="ECO:0000313" key="8">
    <source>
        <dbReference type="Proteomes" id="UP000199256"/>
    </source>
</evidence>
<keyword evidence="3" id="KW-0285">Flavoprotein</keyword>
<dbReference type="OrthoDB" id="3181400at2"/>
<dbReference type="Proteomes" id="UP000199256">
    <property type="component" value="Unassembled WGS sequence"/>
</dbReference>
<dbReference type="InterPro" id="IPR029479">
    <property type="entry name" value="Nitroreductase"/>
</dbReference>
<dbReference type="GO" id="GO:0016491">
    <property type="term" value="F:oxidoreductase activity"/>
    <property type="evidence" value="ECO:0007669"/>
    <property type="project" value="UniProtKB-KW"/>
</dbReference>
<dbReference type="RefSeq" id="WP_090250881.1">
    <property type="nucleotide sequence ID" value="NZ_FOAA01000002.1"/>
</dbReference>
<keyword evidence="4" id="KW-0288">FMN</keyword>
<dbReference type="PANTHER" id="PTHR43673">
    <property type="entry name" value="NAD(P)H NITROREDUCTASE YDGI-RELATED"/>
    <property type="match status" value="1"/>
</dbReference>
<evidence type="ECO:0000259" key="6">
    <source>
        <dbReference type="Pfam" id="PF00881"/>
    </source>
</evidence>
<dbReference type="PANTHER" id="PTHR43673:SF2">
    <property type="entry name" value="NITROREDUCTASE"/>
    <property type="match status" value="1"/>
</dbReference>
<dbReference type="Gene3D" id="3.40.109.10">
    <property type="entry name" value="NADH Oxidase"/>
    <property type="match status" value="1"/>
</dbReference>
<comment type="similarity">
    <text evidence="2">Belongs to the nitroreductase family.</text>
</comment>
<dbReference type="STRING" id="1396821.SAMN05444515_102137"/>
<dbReference type="Pfam" id="PF00881">
    <property type="entry name" value="Nitroreductase"/>
    <property type="match status" value="1"/>
</dbReference>
<proteinExistence type="inferred from homology"/>
<sequence>MWDFFQTVRHRHSIRSYQPDMPVEPEKLHAILETAVTAPSAGDLQSYRIICITDAALRQSLVSAAHDQAFIAQAPVCLVFCTDAARAEQQYGERGRELYALQDATIAAAYAQLAVVAAGMGSTWVGFFDEDAVINALGLESGLRPVALLCVGYPAEIPEASHRRRLDEVVTYR</sequence>
<dbReference type="InterPro" id="IPR000415">
    <property type="entry name" value="Nitroreductase-like"/>
</dbReference>
<comment type="cofactor">
    <cofactor evidence="1">
        <name>FMN</name>
        <dbReference type="ChEBI" id="CHEBI:58210"/>
    </cofactor>
</comment>
<dbReference type="EMBL" id="FOAA01000002">
    <property type="protein sequence ID" value="SEK48375.1"/>
    <property type="molecule type" value="Genomic_DNA"/>
</dbReference>
<evidence type="ECO:0000256" key="4">
    <source>
        <dbReference type="ARBA" id="ARBA00022643"/>
    </source>
</evidence>
<gene>
    <name evidence="7" type="ORF">SAMN05444515_102137</name>
</gene>
<organism evidence="7 8">
    <name type="scientific">Ectothiorhodospira marina</name>
    <dbReference type="NCBI Taxonomy" id="1396821"/>
    <lineage>
        <taxon>Bacteria</taxon>
        <taxon>Pseudomonadati</taxon>
        <taxon>Pseudomonadota</taxon>
        <taxon>Gammaproteobacteria</taxon>
        <taxon>Chromatiales</taxon>
        <taxon>Ectothiorhodospiraceae</taxon>
        <taxon>Ectothiorhodospira</taxon>
    </lineage>
</organism>